<feature type="domain" description="VENN motif-containing" evidence="5">
    <location>
        <begin position="1"/>
        <end position="37"/>
    </location>
</feature>
<protein>
    <submittedName>
        <fullName evidence="6">VENN motif pre-toxin domain-containing protein</fullName>
    </submittedName>
</protein>
<dbReference type="Proteomes" id="UP000537862">
    <property type="component" value="Unassembled WGS sequence"/>
</dbReference>
<dbReference type="InterPro" id="IPR006914">
    <property type="entry name" value="VENN_dom"/>
</dbReference>
<evidence type="ECO:0000256" key="4">
    <source>
        <dbReference type="ARBA" id="ARBA00023026"/>
    </source>
</evidence>
<dbReference type="RefSeq" id="WP_171681284.1">
    <property type="nucleotide sequence ID" value="NZ_JABGBN010000021.1"/>
</dbReference>
<dbReference type="AlphaFoldDB" id="A0A849P9D1"/>
<name>A0A849P9D1_9BURK</name>
<feature type="non-terminal residue" evidence="6">
    <location>
        <position position="268"/>
    </location>
</feature>
<reference evidence="6 7" key="1">
    <citation type="submission" date="2020-05" db="EMBL/GenBank/DDBJ databases">
        <authorList>
            <person name="Niu N."/>
        </authorList>
    </citation>
    <scope>NUCLEOTIDE SEQUENCE [LARGE SCALE GENOMIC DNA]</scope>
    <source>
        <strain evidence="6 7">3340-03</strain>
    </source>
</reference>
<evidence type="ECO:0000313" key="7">
    <source>
        <dbReference type="Proteomes" id="UP000537862"/>
    </source>
</evidence>
<evidence type="ECO:0000313" key="6">
    <source>
        <dbReference type="EMBL" id="NOL52603.1"/>
    </source>
</evidence>
<proteinExistence type="predicted"/>
<dbReference type="GO" id="GO:0090729">
    <property type="term" value="F:toxin activity"/>
    <property type="evidence" value="ECO:0007669"/>
    <property type="project" value="UniProtKB-KW"/>
</dbReference>
<organism evidence="6 7">
    <name type="scientific">Pelistega suis</name>
    <dbReference type="NCBI Taxonomy" id="1631957"/>
    <lineage>
        <taxon>Bacteria</taxon>
        <taxon>Pseudomonadati</taxon>
        <taxon>Pseudomonadota</taxon>
        <taxon>Betaproteobacteria</taxon>
        <taxon>Burkholderiales</taxon>
        <taxon>Alcaligenaceae</taxon>
        <taxon>Pelistega</taxon>
    </lineage>
</organism>
<comment type="caution">
    <text evidence="6">The sequence shown here is derived from an EMBL/GenBank/DDBJ whole genome shotgun (WGS) entry which is preliminary data.</text>
</comment>
<evidence type="ECO:0000256" key="1">
    <source>
        <dbReference type="ARBA" id="ARBA00004219"/>
    </source>
</evidence>
<comment type="subcellular location">
    <subcellularLocation>
        <location evidence="1">Target cell</location>
        <location evidence="1">Target cell cytoplasm</location>
    </subcellularLocation>
</comment>
<evidence type="ECO:0000256" key="3">
    <source>
        <dbReference type="ARBA" id="ARBA00022913"/>
    </source>
</evidence>
<dbReference type="Pfam" id="PF04829">
    <property type="entry name" value="PT-VENN"/>
    <property type="match status" value="1"/>
</dbReference>
<accession>A0A849P9D1</accession>
<sequence length="268" mass="28660">MSQLASGLAGGVVGDSTSSAIGAAEIGKRAVENNFLTKWDLEQRNKLLDKFEKQAYLSPIEQQVISGLLMKDGRTDELLQRYQTQPETLTKEEKRFLFQTVDAYVASHPGVTRESVLMMDPMAKIDRPTQGVITYLQQQNAWNARPEIQIARGVKDGMVLAGSLVTIKSPVVTNVLGNPVVLNTASGLTANATAQFVVGQPFNWIEFISTGITSAMTTGMPLGKTLIVNAGMGAATSFAVKGNIPQDTALSVLGGVAGEKLPNPILKI</sequence>
<keyword evidence="7" id="KW-1185">Reference proteome</keyword>
<keyword evidence="4" id="KW-0843">Virulence</keyword>
<dbReference type="EMBL" id="JABGBN010000021">
    <property type="protein sequence ID" value="NOL52603.1"/>
    <property type="molecule type" value="Genomic_DNA"/>
</dbReference>
<keyword evidence="3" id="KW-1266">Target cell cytoplasm</keyword>
<keyword evidence="2" id="KW-0800">Toxin</keyword>
<evidence type="ECO:0000259" key="5">
    <source>
        <dbReference type="Pfam" id="PF04829"/>
    </source>
</evidence>
<gene>
    <name evidence="6" type="ORF">HKX39_10575</name>
</gene>
<evidence type="ECO:0000256" key="2">
    <source>
        <dbReference type="ARBA" id="ARBA00022656"/>
    </source>
</evidence>